<dbReference type="Proteomes" id="UP000828251">
    <property type="component" value="Unassembled WGS sequence"/>
</dbReference>
<gene>
    <name evidence="1" type="ORF">J1N35_026773</name>
</gene>
<protein>
    <submittedName>
        <fullName evidence="1">Uncharacterized protein</fullName>
    </submittedName>
</protein>
<proteinExistence type="predicted"/>
<organism evidence="1 2">
    <name type="scientific">Gossypium stocksii</name>
    <dbReference type="NCBI Taxonomy" id="47602"/>
    <lineage>
        <taxon>Eukaryota</taxon>
        <taxon>Viridiplantae</taxon>
        <taxon>Streptophyta</taxon>
        <taxon>Embryophyta</taxon>
        <taxon>Tracheophyta</taxon>
        <taxon>Spermatophyta</taxon>
        <taxon>Magnoliopsida</taxon>
        <taxon>eudicotyledons</taxon>
        <taxon>Gunneridae</taxon>
        <taxon>Pentapetalae</taxon>
        <taxon>rosids</taxon>
        <taxon>malvids</taxon>
        <taxon>Malvales</taxon>
        <taxon>Malvaceae</taxon>
        <taxon>Malvoideae</taxon>
        <taxon>Gossypium</taxon>
    </lineage>
</organism>
<name>A0A9D3ZXE9_9ROSI</name>
<dbReference type="EMBL" id="JAIQCV010000008">
    <property type="protein sequence ID" value="KAH1074445.1"/>
    <property type="molecule type" value="Genomic_DNA"/>
</dbReference>
<sequence length="71" mass="7822">MGVFVATDASSDYDEATRDREMASWAPLQGDLLKCNENFACFEQKGATGPSIAKAFAIREALSWLKSFSLR</sequence>
<dbReference type="OrthoDB" id="1001831at2759"/>
<evidence type="ECO:0000313" key="1">
    <source>
        <dbReference type="EMBL" id="KAH1074445.1"/>
    </source>
</evidence>
<keyword evidence="2" id="KW-1185">Reference proteome</keyword>
<evidence type="ECO:0000313" key="2">
    <source>
        <dbReference type="Proteomes" id="UP000828251"/>
    </source>
</evidence>
<reference evidence="1 2" key="1">
    <citation type="journal article" date="2021" name="Plant Biotechnol. J.">
        <title>Multi-omics assisted identification of the key and species-specific regulatory components of drought-tolerant mechanisms in Gossypium stocksii.</title>
        <authorList>
            <person name="Yu D."/>
            <person name="Ke L."/>
            <person name="Zhang D."/>
            <person name="Wu Y."/>
            <person name="Sun Y."/>
            <person name="Mei J."/>
            <person name="Sun J."/>
            <person name="Sun Y."/>
        </authorList>
    </citation>
    <scope>NUCLEOTIDE SEQUENCE [LARGE SCALE GENOMIC DNA]</scope>
    <source>
        <strain evidence="2">cv. E1</strain>
        <tissue evidence="1">Leaf</tissue>
    </source>
</reference>
<accession>A0A9D3ZXE9</accession>
<dbReference type="AlphaFoldDB" id="A0A9D3ZXE9"/>
<comment type="caution">
    <text evidence="1">The sequence shown here is derived from an EMBL/GenBank/DDBJ whole genome shotgun (WGS) entry which is preliminary data.</text>
</comment>